<dbReference type="EMBL" id="ML986651">
    <property type="protein sequence ID" value="KAF2261705.1"/>
    <property type="molecule type" value="Genomic_DNA"/>
</dbReference>
<keyword evidence="2" id="KW-1185">Reference proteome</keyword>
<comment type="caution">
    <text evidence="1">The sequence shown here is derived from an EMBL/GenBank/DDBJ whole genome shotgun (WGS) entry which is preliminary data.</text>
</comment>
<evidence type="ECO:0000313" key="1">
    <source>
        <dbReference type="EMBL" id="KAF2261705.1"/>
    </source>
</evidence>
<dbReference type="AlphaFoldDB" id="A0A9P4MXT6"/>
<evidence type="ECO:0000313" key="2">
    <source>
        <dbReference type="Proteomes" id="UP000800093"/>
    </source>
</evidence>
<organism evidence="1 2">
    <name type="scientific">Lojkania enalia</name>
    <dbReference type="NCBI Taxonomy" id="147567"/>
    <lineage>
        <taxon>Eukaryota</taxon>
        <taxon>Fungi</taxon>
        <taxon>Dikarya</taxon>
        <taxon>Ascomycota</taxon>
        <taxon>Pezizomycotina</taxon>
        <taxon>Dothideomycetes</taxon>
        <taxon>Pleosporomycetidae</taxon>
        <taxon>Pleosporales</taxon>
        <taxon>Pleosporales incertae sedis</taxon>
        <taxon>Lojkania</taxon>
    </lineage>
</organism>
<sequence length="248" mass="26606">MEYTARKHEEQCDEFLAVFGSRHEGPWGTERYRLRAGAGGRERCRRGCAAEEGVGDCELRTLSIVVEDEKPVVPVPCCLFAHTTTATMTAYSPSAGLALRLRLPPALCSGLGGVEAGVIFSPLAAGPALTVAGGNTTRKGLNLLNLPLQPYSYFAERCPRPHRCRRGELSHLLGFDLIVSQASADKELSLAASQDSVLVAQTFSSIAILSAHSHLLQGVPACSYFIHVRSVTSGRLPRNLFGMPAKAT</sequence>
<protein>
    <submittedName>
        <fullName evidence="1">Uncharacterized protein</fullName>
    </submittedName>
</protein>
<name>A0A9P4MXT6_9PLEO</name>
<gene>
    <name evidence="1" type="ORF">CC78DRAFT_583353</name>
</gene>
<accession>A0A9P4MXT6</accession>
<reference evidence="2" key="1">
    <citation type="journal article" date="2020" name="Stud. Mycol.">
        <title>101 Dothideomycetes genomes: A test case for predicting lifestyles and emergence of pathogens.</title>
        <authorList>
            <person name="Haridas S."/>
            <person name="Albert R."/>
            <person name="Binder M."/>
            <person name="Bloem J."/>
            <person name="LaButti K."/>
            <person name="Salamov A."/>
            <person name="Andreopoulos B."/>
            <person name="Baker S."/>
            <person name="Barry K."/>
            <person name="Bills G."/>
            <person name="Bluhm B."/>
            <person name="Cannon C."/>
            <person name="Castanera R."/>
            <person name="Culley D."/>
            <person name="Daum C."/>
            <person name="Ezra D."/>
            <person name="Gonzalez J."/>
            <person name="Henrissat B."/>
            <person name="Kuo A."/>
            <person name="Liang C."/>
            <person name="Lipzen A."/>
            <person name="Lutzoni F."/>
            <person name="Magnuson J."/>
            <person name="Mondo S."/>
            <person name="Nolan M."/>
            <person name="Ohm R."/>
            <person name="Pangilinan J."/>
            <person name="Park H.-J."/>
            <person name="Ramirez L."/>
            <person name="Alfaro M."/>
            <person name="Sun H."/>
            <person name="Tritt A."/>
            <person name="Yoshinaga Y."/>
            <person name="Zwiers L.-H."/>
            <person name="Turgeon B."/>
            <person name="Goodwin S."/>
            <person name="Spatafora J."/>
            <person name="Crous P."/>
            <person name="Grigoriev I."/>
        </authorList>
    </citation>
    <scope>NUCLEOTIDE SEQUENCE [LARGE SCALE GENOMIC DNA]</scope>
    <source>
        <strain evidence="2">CBS 304.66</strain>
    </source>
</reference>
<dbReference type="Proteomes" id="UP000800093">
    <property type="component" value="Unassembled WGS sequence"/>
</dbReference>
<proteinExistence type="predicted"/>